<dbReference type="Pfam" id="PF12833">
    <property type="entry name" value="HTH_18"/>
    <property type="match status" value="1"/>
</dbReference>
<dbReference type="SMART" id="SM00342">
    <property type="entry name" value="HTH_ARAC"/>
    <property type="match status" value="1"/>
</dbReference>
<dbReference type="InterPro" id="IPR011006">
    <property type="entry name" value="CheY-like_superfamily"/>
</dbReference>
<comment type="caution">
    <text evidence="12">The sequence shown here is derived from an EMBL/GenBank/DDBJ whole genome shotgun (WGS) entry which is preliminary data.</text>
</comment>
<keyword evidence="13" id="KW-1185">Reference proteome</keyword>
<keyword evidence="3 8" id="KW-0597">Phosphoprotein</keyword>
<evidence type="ECO:0000259" key="11">
    <source>
        <dbReference type="PROSITE" id="PS50110"/>
    </source>
</evidence>
<evidence type="ECO:0000313" key="13">
    <source>
        <dbReference type="Proteomes" id="UP000186058"/>
    </source>
</evidence>
<evidence type="ECO:0000256" key="2">
    <source>
        <dbReference type="ARBA" id="ARBA00022490"/>
    </source>
</evidence>
<evidence type="ECO:0000256" key="9">
    <source>
        <dbReference type="SAM" id="Coils"/>
    </source>
</evidence>
<dbReference type="InterPro" id="IPR009057">
    <property type="entry name" value="Homeodomain-like_sf"/>
</dbReference>
<keyword evidence="7" id="KW-0804">Transcription</keyword>
<dbReference type="PRINTS" id="PR00032">
    <property type="entry name" value="HTHARAC"/>
</dbReference>
<evidence type="ECO:0000256" key="5">
    <source>
        <dbReference type="ARBA" id="ARBA00023015"/>
    </source>
</evidence>
<gene>
    <name evidence="12" type="ORF">A3844_25590</name>
</gene>
<name>A0ABX3EGG5_9BACL</name>
<comment type="subcellular location">
    <subcellularLocation>
        <location evidence="1">Cytoplasm</location>
    </subcellularLocation>
</comment>
<dbReference type="PROSITE" id="PS00041">
    <property type="entry name" value="HTH_ARAC_FAMILY_1"/>
    <property type="match status" value="1"/>
</dbReference>
<keyword evidence="5" id="KW-0805">Transcription regulation</keyword>
<evidence type="ECO:0008006" key="14">
    <source>
        <dbReference type="Google" id="ProtNLM"/>
    </source>
</evidence>
<evidence type="ECO:0000256" key="6">
    <source>
        <dbReference type="ARBA" id="ARBA00023125"/>
    </source>
</evidence>
<dbReference type="InterPro" id="IPR051552">
    <property type="entry name" value="HptR"/>
</dbReference>
<accession>A0ABX3EGG5</accession>
<feature type="modified residue" description="4-aspartylphosphate" evidence="8">
    <location>
        <position position="55"/>
    </location>
</feature>
<dbReference type="Pfam" id="PF17853">
    <property type="entry name" value="GGDEF_2"/>
    <property type="match status" value="1"/>
</dbReference>
<dbReference type="SUPFAM" id="SSF52172">
    <property type="entry name" value="CheY-like"/>
    <property type="match status" value="1"/>
</dbReference>
<protein>
    <recommendedName>
        <fullName evidence="14">DNA-binding response regulator</fullName>
    </recommendedName>
</protein>
<evidence type="ECO:0000313" key="12">
    <source>
        <dbReference type="EMBL" id="OKP81704.1"/>
    </source>
</evidence>
<dbReference type="InterPro" id="IPR018060">
    <property type="entry name" value="HTH_AraC"/>
</dbReference>
<dbReference type="Gene3D" id="1.10.10.60">
    <property type="entry name" value="Homeodomain-like"/>
    <property type="match status" value="2"/>
</dbReference>
<feature type="domain" description="Response regulatory" evidence="11">
    <location>
        <begin position="3"/>
        <end position="120"/>
    </location>
</feature>
<dbReference type="PROSITE" id="PS50110">
    <property type="entry name" value="RESPONSE_REGULATORY"/>
    <property type="match status" value="1"/>
</dbReference>
<dbReference type="Pfam" id="PF00072">
    <property type="entry name" value="Response_reg"/>
    <property type="match status" value="1"/>
</dbReference>
<dbReference type="InterPro" id="IPR041522">
    <property type="entry name" value="CdaR_GGDEF"/>
</dbReference>
<dbReference type="CDD" id="cd17536">
    <property type="entry name" value="REC_YesN-like"/>
    <property type="match status" value="1"/>
</dbReference>
<proteinExistence type="predicted"/>
<dbReference type="InterPro" id="IPR020449">
    <property type="entry name" value="Tscrpt_reg_AraC-type_HTH"/>
</dbReference>
<keyword evidence="6" id="KW-0238">DNA-binding</keyword>
<dbReference type="RefSeq" id="WP_074108991.1">
    <property type="nucleotide sequence ID" value="NZ_LVWI01000075.1"/>
</dbReference>
<evidence type="ECO:0000256" key="8">
    <source>
        <dbReference type="PROSITE-ProRule" id="PRU00169"/>
    </source>
</evidence>
<organism evidence="12 13">
    <name type="scientific">Paenibacillus helianthi</name>
    <dbReference type="NCBI Taxonomy" id="1349432"/>
    <lineage>
        <taxon>Bacteria</taxon>
        <taxon>Bacillati</taxon>
        <taxon>Bacillota</taxon>
        <taxon>Bacilli</taxon>
        <taxon>Bacillales</taxon>
        <taxon>Paenibacillaceae</taxon>
        <taxon>Paenibacillus</taxon>
    </lineage>
</organism>
<dbReference type="PROSITE" id="PS01124">
    <property type="entry name" value="HTH_ARAC_FAMILY_2"/>
    <property type="match status" value="1"/>
</dbReference>
<feature type="coiled-coil region" evidence="9">
    <location>
        <begin position="109"/>
        <end position="136"/>
    </location>
</feature>
<dbReference type="InterPro" id="IPR018062">
    <property type="entry name" value="HTH_AraC-typ_CS"/>
</dbReference>
<dbReference type="SUPFAM" id="SSF46689">
    <property type="entry name" value="Homeodomain-like"/>
    <property type="match status" value="2"/>
</dbReference>
<keyword evidence="9" id="KW-0175">Coiled coil</keyword>
<keyword evidence="4" id="KW-0902">Two-component regulatory system</keyword>
<dbReference type="Gene3D" id="3.40.50.2300">
    <property type="match status" value="1"/>
</dbReference>
<dbReference type="Proteomes" id="UP000186058">
    <property type="component" value="Unassembled WGS sequence"/>
</dbReference>
<dbReference type="SMART" id="SM00448">
    <property type="entry name" value="REC"/>
    <property type="match status" value="1"/>
</dbReference>
<evidence type="ECO:0000256" key="3">
    <source>
        <dbReference type="ARBA" id="ARBA00022553"/>
    </source>
</evidence>
<reference evidence="12 13" key="1">
    <citation type="submission" date="2016-03" db="EMBL/GenBank/DDBJ databases">
        <authorList>
            <person name="Sant'Anna F.H."/>
            <person name="Ambrosini A."/>
            <person name="Souza R."/>
            <person name="Bach E."/>
            <person name="Fernandes G."/>
            <person name="Balsanelli E."/>
            <person name="Baura V.A."/>
            <person name="Souza E.M."/>
            <person name="Passaglia L."/>
        </authorList>
    </citation>
    <scope>NUCLEOTIDE SEQUENCE [LARGE SCALE GENOMIC DNA]</scope>
    <source>
        <strain evidence="12 13">P26E</strain>
    </source>
</reference>
<dbReference type="EMBL" id="LVWI01000075">
    <property type="protein sequence ID" value="OKP81704.1"/>
    <property type="molecule type" value="Genomic_DNA"/>
</dbReference>
<dbReference type="PANTHER" id="PTHR42713">
    <property type="entry name" value="HISTIDINE KINASE-RELATED"/>
    <property type="match status" value="1"/>
</dbReference>
<feature type="domain" description="HTH araC/xylS-type" evidence="10">
    <location>
        <begin position="428"/>
        <end position="527"/>
    </location>
</feature>
<keyword evidence="2" id="KW-0963">Cytoplasm</keyword>
<evidence type="ECO:0000256" key="4">
    <source>
        <dbReference type="ARBA" id="ARBA00023012"/>
    </source>
</evidence>
<evidence type="ECO:0000259" key="10">
    <source>
        <dbReference type="PROSITE" id="PS01124"/>
    </source>
</evidence>
<evidence type="ECO:0000256" key="7">
    <source>
        <dbReference type="ARBA" id="ARBA00023163"/>
    </source>
</evidence>
<dbReference type="InterPro" id="IPR001789">
    <property type="entry name" value="Sig_transdc_resp-reg_receiver"/>
</dbReference>
<evidence type="ECO:0000256" key="1">
    <source>
        <dbReference type="ARBA" id="ARBA00004496"/>
    </source>
</evidence>
<dbReference type="PANTHER" id="PTHR42713:SF3">
    <property type="entry name" value="TRANSCRIPTIONAL REGULATORY PROTEIN HPTR"/>
    <property type="match status" value="1"/>
</dbReference>
<sequence length="529" mass="61163">MQTVMIVDDESIFREYLRGVLDWDTLGFEISIEARNGVEALELCAANPVDIALIDITMPFMDGLELTRKLKAQYPEMSIVLITGHNEFEYARTALKLGVEDYILKPFSKDELMLTLLKLQQEHRKVQQENLTYKENQQLVKESFLNQLISGDCMLTHEEIMTRLGQYNIHIQSPVFVVACIEIDHIDIKWEKISERLLMKYAVTNILNEALDDSWKHHIFNGPEGRIIGLIEHVDHHNPMASFLDGYRRLGELIKKYLNFTITIGIGRSKQGFKDIHDSYQEALIALQNKFVLGHDRVITYESVAAEIGQQAFYPVEVNEKLLIQLRMRNSEGVQHILDGVFDSILERRLSIEHVYVICIGLIAVNLAYITESGHPVEECFGENFFPYNEIRKFESLEMTFEWIKELFHKAIRYTGQYKNTRAAKIAQSAKAYIEQCYPDPELQLEQVAQHVFINASYLRAVFKKEFGMTLSDYITQYRMKKAKEQLGQGGLRLSDIAESVGYSDAGYFSKSFKKFYGYSPSEYEKNRS</sequence>